<dbReference type="Proteomes" id="UP000825381">
    <property type="component" value="Chromosome"/>
</dbReference>
<reference evidence="1 2" key="1">
    <citation type="submission" date="2021-07" db="EMBL/GenBank/DDBJ databases">
        <title>Flavobacterium WSW3-B6 sp.nov, isolated from seaweed.</title>
        <authorList>
            <person name="Muhammad N."/>
            <person name="Ho H."/>
            <person name="Lee Y.-J."/>
            <person name="Nguyen T."/>
            <person name="Ho J."/>
            <person name="Kim S.-G."/>
        </authorList>
    </citation>
    <scope>NUCLEOTIDE SEQUENCE [LARGE SCALE GENOMIC DNA]</scope>
    <source>
        <strain evidence="1 2">WSW3-B6</strain>
    </source>
</reference>
<accession>A0ABX8V5X0</accession>
<evidence type="ECO:0000313" key="2">
    <source>
        <dbReference type="Proteomes" id="UP000825381"/>
    </source>
</evidence>
<keyword evidence="2" id="KW-1185">Reference proteome</keyword>
<name>A0ABX8V5X0_9FLAO</name>
<dbReference type="EMBL" id="CP080429">
    <property type="protein sequence ID" value="QYJ68234.1"/>
    <property type="molecule type" value="Genomic_DNA"/>
</dbReference>
<dbReference type="RefSeq" id="WP_220640577.1">
    <property type="nucleotide sequence ID" value="NZ_CP080429.1"/>
</dbReference>
<gene>
    <name evidence="1" type="ORF">K1I41_12010</name>
</gene>
<sequence length="149" mass="18110">MNTIIKKYTDAFFGALITKFNFNVKNEMISDESYLVEYASENYVIRIEKYNREFYPTVYSINDLDNKINFFNLAGFLNQSDSNTPKSEFFRKEKEIEECYKKQLNHISNAIYSHLHLLDYFFSEDKYNKNVLKFHRYWKNKHPELYKTL</sequence>
<organism evidence="1 2">
    <name type="scientific">Flavobacterium litorale</name>
    <dbReference type="NCBI Taxonomy" id="2856519"/>
    <lineage>
        <taxon>Bacteria</taxon>
        <taxon>Pseudomonadati</taxon>
        <taxon>Bacteroidota</taxon>
        <taxon>Flavobacteriia</taxon>
        <taxon>Flavobacteriales</taxon>
        <taxon>Flavobacteriaceae</taxon>
        <taxon>Flavobacterium</taxon>
    </lineage>
</organism>
<evidence type="ECO:0000313" key="1">
    <source>
        <dbReference type="EMBL" id="QYJ68234.1"/>
    </source>
</evidence>
<proteinExistence type="predicted"/>
<protein>
    <submittedName>
        <fullName evidence="1">Uncharacterized protein</fullName>
    </submittedName>
</protein>